<comment type="caution">
    <text evidence="7">The sequence shown here is derived from an EMBL/GenBank/DDBJ whole genome shotgun (WGS) entry which is preliminary data.</text>
</comment>
<dbReference type="Pfam" id="PF00152">
    <property type="entry name" value="tRNA-synt_2"/>
    <property type="match status" value="1"/>
</dbReference>
<dbReference type="Proteomes" id="UP000228689">
    <property type="component" value="Unassembled WGS sequence"/>
</dbReference>
<evidence type="ECO:0000313" key="7">
    <source>
        <dbReference type="EMBL" id="PIY94876.1"/>
    </source>
</evidence>
<dbReference type="GO" id="GO:0005524">
    <property type="term" value="F:ATP binding"/>
    <property type="evidence" value="ECO:0007669"/>
    <property type="project" value="UniProtKB-KW"/>
</dbReference>
<dbReference type="InterPro" id="IPR045864">
    <property type="entry name" value="aa-tRNA-synth_II/BPL/LPL"/>
</dbReference>
<evidence type="ECO:0000256" key="3">
    <source>
        <dbReference type="ARBA" id="ARBA00022840"/>
    </source>
</evidence>
<keyword evidence="2" id="KW-0547">Nucleotide-binding</keyword>
<evidence type="ECO:0000256" key="4">
    <source>
        <dbReference type="ARBA" id="ARBA00022917"/>
    </source>
</evidence>
<evidence type="ECO:0000256" key="1">
    <source>
        <dbReference type="ARBA" id="ARBA00022598"/>
    </source>
</evidence>
<keyword evidence="4" id="KW-0648">Protein biosynthesis</keyword>
<dbReference type="InterPro" id="IPR004364">
    <property type="entry name" value="Aa-tRNA-synt_II"/>
</dbReference>
<keyword evidence="3" id="KW-0067">ATP-binding</keyword>
<evidence type="ECO:0000256" key="5">
    <source>
        <dbReference type="ARBA" id="ARBA00023146"/>
    </source>
</evidence>
<gene>
    <name evidence="7" type="ORF">COY67_01840</name>
</gene>
<protein>
    <recommendedName>
        <fullName evidence="6">Aminoacyl-transfer RNA synthetases class-II family profile domain-containing protein</fullName>
    </recommendedName>
</protein>
<accession>A0A2M7REV4</accession>
<dbReference type="SUPFAM" id="SSF55681">
    <property type="entry name" value="Class II aaRS and biotin synthetases"/>
    <property type="match status" value="1"/>
</dbReference>
<dbReference type="Gene3D" id="3.30.930.10">
    <property type="entry name" value="Bira Bifunctional Protein, Domain 2"/>
    <property type="match status" value="1"/>
</dbReference>
<keyword evidence="5" id="KW-0030">Aminoacyl-tRNA synthetase</keyword>
<feature type="domain" description="Aminoacyl-transfer RNA synthetases class-II family profile" evidence="6">
    <location>
        <begin position="20"/>
        <end position="327"/>
    </location>
</feature>
<dbReference type="PROSITE" id="PS50862">
    <property type="entry name" value="AA_TRNA_LIGASE_II"/>
    <property type="match status" value="1"/>
</dbReference>
<reference evidence="8" key="1">
    <citation type="submission" date="2017-09" db="EMBL/GenBank/DDBJ databases">
        <title>Depth-based differentiation of microbial function through sediment-hosted aquifers and enrichment of novel symbionts in the deep terrestrial subsurface.</title>
        <authorList>
            <person name="Probst A.J."/>
            <person name="Ladd B."/>
            <person name="Jarett J.K."/>
            <person name="Geller-Mcgrath D.E."/>
            <person name="Sieber C.M.K."/>
            <person name="Emerson J.B."/>
            <person name="Anantharaman K."/>
            <person name="Thomas B.C."/>
            <person name="Malmstrom R."/>
            <person name="Stieglmeier M."/>
            <person name="Klingl A."/>
            <person name="Woyke T."/>
            <person name="Ryan C.M."/>
            <person name="Banfield J.F."/>
        </authorList>
    </citation>
    <scope>NUCLEOTIDE SEQUENCE [LARGE SCALE GENOMIC DNA]</scope>
</reference>
<dbReference type="PANTHER" id="PTHR22594">
    <property type="entry name" value="ASPARTYL/LYSYL-TRNA SYNTHETASE"/>
    <property type="match status" value="1"/>
</dbReference>
<dbReference type="GO" id="GO:0004812">
    <property type="term" value="F:aminoacyl-tRNA ligase activity"/>
    <property type="evidence" value="ECO:0007669"/>
    <property type="project" value="UniProtKB-KW"/>
</dbReference>
<dbReference type="InterPro" id="IPR006195">
    <property type="entry name" value="aa-tRNA-synth_II"/>
</dbReference>
<dbReference type="InterPro" id="IPR002312">
    <property type="entry name" value="Asp/Asn-tRNA-synth_IIb"/>
</dbReference>
<dbReference type="GO" id="GO:0006421">
    <property type="term" value="P:asparaginyl-tRNA aminoacylation"/>
    <property type="evidence" value="ECO:0007669"/>
    <property type="project" value="TreeGrafter"/>
</dbReference>
<name>A0A2M7REV4_9BACT</name>
<dbReference type="EMBL" id="PFMC01000054">
    <property type="protein sequence ID" value="PIY94876.1"/>
    <property type="molecule type" value="Genomic_DNA"/>
</dbReference>
<evidence type="ECO:0000313" key="8">
    <source>
        <dbReference type="Proteomes" id="UP000228689"/>
    </source>
</evidence>
<evidence type="ECO:0000259" key="6">
    <source>
        <dbReference type="PROSITE" id="PS50862"/>
    </source>
</evidence>
<evidence type="ECO:0000256" key="2">
    <source>
        <dbReference type="ARBA" id="ARBA00022741"/>
    </source>
</evidence>
<keyword evidence="1" id="KW-0436">Ligase</keyword>
<dbReference type="AlphaFoldDB" id="A0A2M7REV4"/>
<sequence>MNKAQLAKFEGVVIKQAEMFFHDQGFVPLFPPKVVRASGACENVNTLFDVSVDQDPKWFGRSAYLSQTGQLYLEVYVAELQKVYCLGSSFRAEPKIDSRHLTEFMMLEIEFAGSFEDLLSHIEKMLYHLAQTIGHNKEAIKEFGLDQETIDRLLTCPPVLNKYTYNQAVDKLKELGEEIEWGDDISSKREKVLLAANDNQPLFITHYPDPMWDHGKEIEVEKFFNMLPDKKTPGRVLSSDLILPFGGESVGAAARVDSLEVLIARLKNSKMYQRLENKGGDLKDFAWYINHLKKHGTVPHAGCGFGLSRILQWIGGIDDITKAVSFPSNKGCII</sequence>
<dbReference type="PRINTS" id="PR01042">
    <property type="entry name" value="TRNASYNTHASP"/>
</dbReference>
<dbReference type="PANTHER" id="PTHR22594:SF34">
    <property type="entry name" value="ASPARAGINE--TRNA LIGASE, MITOCHONDRIAL-RELATED"/>
    <property type="match status" value="1"/>
</dbReference>
<proteinExistence type="predicted"/>
<organism evidence="7 8">
    <name type="scientific">Candidatus Komeilibacteria bacterium CG_4_10_14_0_8_um_filter_37_78</name>
    <dbReference type="NCBI Taxonomy" id="1974471"/>
    <lineage>
        <taxon>Bacteria</taxon>
        <taxon>Candidatus Komeiliibacteriota</taxon>
    </lineage>
</organism>